<dbReference type="EMBL" id="VLTL01000043">
    <property type="protein sequence ID" value="KAA0165922.1"/>
    <property type="molecule type" value="Genomic_DNA"/>
</dbReference>
<dbReference type="Proteomes" id="UP000323011">
    <property type="component" value="Unassembled WGS sequence"/>
</dbReference>
<dbReference type="InterPro" id="IPR036388">
    <property type="entry name" value="WH-like_DNA-bd_sf"/>
</dbReference>
<evidence type="ECO:0000313" key="7">
    <source>
        <dbReference type="EMBL" id="KAA0153645.1"/>
    </source>
</evidence>
<keyword evidence="3" id="KW-0832">Ubl conjugation</keyword>
<dbReference type="Pfam" id="PF00888">
    <property type="entry name" value="Cullin"/>
    <property type="match status" value="1"/>
</dbReference>
<dbReference type="InterPro" id="IPR016159">
    <property type="entry name" value="Cullin_repeat-like_dom_sf"/>
</dbReference>
<evidence type="ECO:0000256" key="5">
    <source>
        <dbReference type="RuleBase" id="RU003829"/>
    </source>
</evidence>
<dbReference type="PANTHER" id="PTHR11932">
    <property type="entry name" value="CULLIN"/>
    <property type="match status" value="1"/>
</dbReference>
<dbReference type="Proteomes" id="UP000324907">
    <property type="component" value="Unassembled WGS sequence"/>
</dbReference>
<dbReference type="SUPFAM" id="SSF74788">
    <property type="entry name" value="Cullin repeat-like"/>
    <property type="match status" value="1"/>
</dbReference>
<dbReference type="InterPro" id="IPR036317">
    <property type="entry name" value="Cullin_homology_sf"/>
</dbReference>
<dbReference type="OMA" id="PRPVWND"/>
<reference evidence="11 12" key="1">
    <citation type="submission" date="2019-07" db="EMBL/GenBank/DDBJ databases">
        <title>Genomes of Cafeteria roenbergensis.</title>
        <authorList>
            <person name="Fischer M.G."/>
            <person name="Hackl T."/>
            <person name="Roman M."/>
        </authorList>
    </citation>
    <scope>NUCLEOTIDE SEQUENCE [LARGE SCALE GENOMIC DNA]</scope>
    <source>
        <strain evidence="7 12">BVI</strain>
        <strain evidence="8 14">Cflag</strain>
        <strain evidence="10 11">E4-10P</strain>
        <strain evidence="9 13">RCC970-E3</strain>
    </source>
</reference>
<dbReference type="InterPro" id="IPR019559">
    <property type="entry name" value="Cullin_neddylation_domain"/>
</dbReference>
<gene>
    <name evidence="10" type="ORF">FNF27_05780</name>
    <name evidence="9" type="ORF">FNF28_03304</name>
    <name evidence="7" type="ORF">FNF29_03033</name>
    <name evidence="8" type="ORF">FNF31_02883</name>
</gene>
<dbReference type="AlphaFoldDB" id="A0A5A8DKN2"/>
<comment type="similarity">
    <text evidence="1 4 5">Belongs to the cullin family.</text>
</comment>
<dbReference type="Proteomes" id="UP000325113">
    <property type="component" value="Unassembled WGS sequence"/>
</dbReference>
<proteinExistence type="inferred from homology"/>
<dbReference type="InterPro" id="IPR036390">
    <property type="entry name" value="WH_DNA-bd_sf"/>
</dbReference>
<evidence type="ECO:0000313" key="9">
    <source>
        <dbReference type="EMBL" id="KAA0165922.1"/>
    </source>
</evidence>
<feature type="domain" description="Cullin family profile" evidence="6">
    <location>
        <begin position="449"/>
        <end position="679"/>
    </location>
</feature>
<dbReference type="GO" id="GO:0006511">
    <property type="term" value="P:ubiquitin-dependent protein catabolic process"/>
    <property type="evidence" value="ECO:0007669"/>
    <property type="project" value="InterPro"/>
</dbReference>
<evidence type="ECO:0000259" key="6">
    <source>
        <dbReference type="PROSITE" id="PS50069"/>
    </source>
</evidence>
<evidence type="ECO:0000256" key="2">
    <source>
        <dbReference type="ARBA" id="ARBA00022499"/>
    </source>
</evidence>
<dbReference type="OrthoDB" id="435621at2759"/>
<evidence type="ECO:0000256" key="3">
    <source>
        <dbReference type="ARBA" id="ARBA00022843"/>
    </source>
</evidence>
<dbReference type="SMART" id="SM00884">
    <property type="entry name" value="Cullin_Nedd8"/>
    <property type="match status" value="1"/>
</dbReference>
<evidence type="ECO:0000313" key="14">
    <source>
        <dbReference type="Proteomes" id="UP000325113"/>
    </source>
</evidence>
<dbReference type="Pfam" id="PF10557">
    <property type="entry name" value="Cullin_Nedd8"/>
    <property type="match status" value="1"/>
</dbReference>
<dbReference type="PROSITE" id="PS50069">
    <property type="entry name" value="CULLIN_2"/>
    <property type="match status" value="1"/>
</dbReference>
<dbReference type="InterPro" id="IPR016158">
    <property type="entry name" value="Cullin_homology"/>
</dbReference>
<dbReference type="Gene3D" id="1.20.1310.10">
    <property type="entry name" value="Cullin Repeats"/>
    <property type="match status" value="4"/>
</dbReference>
<dbReference type="EMBL" id="VLTO01000044">
    <property type="protein sequence ID" value="KAA0172680.1"/>
    <property type="molecule type" value="Genomic_DNA"/>
</dbReference>
<evidence type="ECO:0000256" key="1">
    <source>
        <dbReference type="ARBA" id="ARBA00006019"/>
    </source>
</evidence>
<evidence type="ECO:0000313" key="13">
    <source>
        <dbReference type="Proteomes" id="UP000324907"/>
    </source>
</evidence>
<protein>
    <recommendedName>
        <fullName evidence="6">Cullin family profile domain-containing protein</fullName>
    </recommendedName>
</protein>
<keyword evidence="2" id="KW-1017">Isopeptide bond</keyword>
<evidence type="ECO:0000313" key="10">
    <source>
        <dbReference type="EMBL" id="KAA0172680.1"/>
    </source>
</evidence>
<dbReference type="FunFam" id="1.10.10.10:FF:000014">
    <property type="entry name" value="Cullin 1"/>
    <property type="match status" value="1"/>
</dbReference>
<dbReference type="InterPro" id="IPR045093">
    <property type="entry name" value="Cullin"/>
</dbReference>
<sequence length="814" mass="91607">MAAGDVPTFAVSDIESLTPEERDAKVDELVSFVRHAAANHLDTPVDVTIRMTDEWGISLLNHALEGGFSSKTSIMPRPLFSALYTFGHRCSREDDYCDELAQHHQDKIQEYLRTTVVPALDAKHGDGLLEEFRRRWEDHKIYSEWMRKLFLYLDKHADDCSGAESRETTTSVALRYFKETVFDVKKGDIVSTIQEFVNKDRVGEAVDRSLLKSVVELFLVMGVAATKVDFKNKLDVEAAARDRTTGTNETYINDFETPFISNSQAIYRTMSTDWLSADSIPAYLVKVEDTLTREKARVDAYLNPSTWTKLRAALVEVMLRDRAVAIREAPTGLADMLESDRREDIGRMYRLFSLWEGGSAPVAAGIARFVRTAGEAIVRKRATKLGAPDGKQYAAEDHEFVEEIIALQTRFDTIIAECCESDPIFRKEVQGALNVIINTNARGESDAHPTGELIAAFVDMIMRGKRKDTKIGETAISAAIVEVNELLNLLNDRDLFQESHRTLLARRLLGESSFSNESEREFIGKLKESRGPSYTNKFEGMLTDLASPDDVSREFAARGKSDFDLEVKTLCHGHWPPPFQTTSVTLPPLLRSATDDFVALYRSKQSSRKVDFALAEGTMTVRGFFSKGGKDAWYDFRCNTLQGLHLLHFNASETWKCADLASAVGVSPADCAQLIKPYVFSSSCRVIIDQTLADDHKAGKKIRKVIEPEHTLVFNGRFVSKRKLVTVPEVQLKETANKAAIDVGRKHVLDAAIVRIMKTRKTMKLQALVLETEAQARRMFAPDPRLTKKRIEHLIEQDYMERDEADHGLLHYVA</sequence>
<organism evidence="9 13">
    <name type="scientific">Cafeteria roenbergensis</name>
    <name type="common">Marine flagellate</name>
    <dbReference type="NCBI Taxonomy" id="33653"/>
    <lineage>
        <taxon>Eukaryota</taxon>
        <taxon>Sar</taxon>
        <taxon>Stramenopiles</taxon>
        <taxon>Bigyra</taxon>
        <taxon>Opalozoa</taxon>
        <taxon>Bicosoecida</taxon>
        <taxon>Cafeteriaceae</taxon>
        <taxon>Cafeteria</taxon>
    </lineage>
</organism>
<evidence type="ECO:0000256" key="4">
    <source>
        <dbReference type="PROSITE-ProRule" id="PRU00330"/>
    </source>
</evidence>
<dbReference type="InterPro" id="IPR001373">
    <property type="entry name" value="Cullin_N"/>
</dbReference>
<comment type="caution">
    <text evidence="9">The sequence shown here is derived from an EMBL/GenBank/DDBJ whole genome shotgun (WGS) entry which is preliminary data.</text>
</comment>
<keyword evidence="12" id="KW-1185">Reference proteome</keyword>
<dbReference type="SUPFAM" id="SSF75632">
    <property type="entry name" value="Cullin homology domain"/>
    <property type="match status" value="1"/>
</dbReference>
<dbReference type="Gene3D" id="3.30.230.130">
    <property type="entry name" value="Cullin, Chain C, Domain 2"/>
    <property type="match status" value="1"/>
</dbReference>
<dbReference type="Proteomes" id="UP000322899">
    <property type="component" value="Unassembled WGS sequence"/>
</dbReference>
<evidence type="ECO:0000313" key="12">
    <source>
        <dbReference type="Proteomes" id="UP000323011"/>
    </source>
</evidence>
<accession>A0A5A8DKN2</accession>
<dbReference type="Pfam" id="PF26557">
    <property type="entry name" value="Cullin_AB"/>
    <property type="match status" value="1"/>
</dbReference>
<dbReference type="Gene3D" id="1.10.10.10">
    <property type="entry name" value="Winged helix-like DNA-binding domain superfamily/Winged helix DNA-binding domain"/>
    <property type="match status" value="1"/>
</dbReference>
<name>A0A5A8DKN2_CAFRO</name>
<dbReference type="SMART" id="SM00182">
    <property type="entry name" value="CULLIN"/>
    <property type="match status" value="1"/>
</dbReference>
<dbReference type="InterPro" id="IPR059120">
    <property type="entry name" value="Cullin-like_AB"/>
</dbReference>
<dbReference type="GO" id="GO:0031625">
    <property type="term" value="F:ubiquitin protein ligase binding"/>
    <property type="evidence" value="ECO:0007669"/>
    <property type="project" value="InterPro"/>
</dbReference>
<dbReference type="EMBL" id="VLTM01000022">
    <property type="protein sequence ID" value="KAA0163489.1"/>
    <property type="molecule type" value="Genomic_DNA"/>
</dbReference>
<dbReference type="SUPFAM" id="SSF46785">
    <property type="entry name" value="Winged helix' DNA-binding domain"/>
    <property type="match status" value="1"/>
</dbReference>
<dbReference type="EMBL" id="VLTN01000015">
    <property type="protein sequence ID" value="KAA0153645.1"/>
    <property type="molecule type" value="Genomic_DNA"/>
</dbReference>
<evidence type="ECO:0000313" key="8">
    <source>
        <dbReference type="EMBL" id="KAA0163489.1"/>
    </source>
</evidence>
<evidence type="ECO:0000313" key="11">
    <source>
        <dbReference type="Proteomes" id="UP000322899"/>
    </source>
</evidence>